<proteinExistence type="predicted"/>
<reference evidence="1 2" key="1">
    <citation type="journal article" date="2021" name="Int. J. Syst. Evol. Microbiol.">
        <title>Reticulibacter mediterranei gen. nov., sp. nov., within the new family Reticulibacteraceae fam. nov., and Ktedonospora formicarum gen. nov., sp. nov., Ktedonobacter robiniae sp. nov., Dictyobacter formicarum sp. nov. and Dictyobacter arantiisoli sp. nov., belonging to the class Ktedonobacteria.</title>
        <authorList>
            <person name="Yabe S."/>
            <person name="Zheng Y."/>
            <person name="Wang C.M."/>
            <person name="Sakai Y."/>
            <person name="Abe K."/>
            <person name="Yokota A."/>
            <person name="Donadio S."/>
            <person name="Cavaletti L."/>
            <person name="Monciardini P."/>
        </authorList>
    </citation>
    <scope>NUCLEOTIDE SEQUENCE [LARGE SCALE GENOMIC DNA]</scope>
    <source>
        <strain evidence="1 2">SOSP1-30</strain>
    </source>
</reference>
<keyword evidence="2" id="KW-1185">Reference proteome</keyword>
<dbReference type="EMBL" id="BNJG01000001">
    <property type="protein sequence ID" value="GHO52379.1"/>
    <property type="molecule type" value="Genomic_DNA"/>
</dbReference>
<dbReference type="RefSeq" id="WP_201369295.1">
    <property type="nucleotide sequence ID" value="NZ_BNJG01000001.1"/>
</dbReference>
<evidence type="ECO:0000313" key="2">
    <source>
        <dbReference type="Proteomes" id="UP000654345"/>
    </source>
</evidence>
<organism evidence="1 2">
    <name type="scientific">Ktedonobacter robiniae</name>
    <dbReference type="NCBI Taxonomy" id="2778365"/>
    <lineage>
        <taxon>Bacteria</taxon>
        <taxon>Bacillati</taxon>
        <taxon>Chloroflexota</taxon>
        <taxon>Ktedonobacteria</taxon>
        <taxon>Ktedonobacterales</taxon>
        <taxon>Ktedonobacteraceae</taxon>
        <taxon>Ktedonobacter</taxon>
    </lineage>
</organism>
<evidence type="ECO:0000313" key="1">
    <source>
        <dbReference type="EMBL" id="GHO52379.1"/>
    </source>
</evidence>
<gene>
    <name evidence="1" type="ORF">KSB_08540</name>
</gene>
<comment type="caution">
    <text evidence="1">The sequence shown here is derived from an EMBL/GenBank/DDBJ whole genome shotgun (WGS) entry which is preliminary data.</text>
</comment>
<protein>
    <recommendedName>
        <fullName evidence="3">DUF4760 domain-containing protein</fullName>
    </recommendedName>
</protein>
<dbReference type="Proteomes" id="UP000654345">
    <property type="component" value="Unassembled WGS sequence"/>
</dbReference>
<accession>A0ABQ3UI33</accession>
<evidence type="ECO:0008006" key="3">
    <source>
        <dbReference type="Google" id="ProtNLM"/>
    </source>
</evidence>
<sequence>MVEIIVALIAVFGVVFPYLFQRNRELNAKIADQKREAYENFLYNFTEMTVEIMHGKEASGKETDLKRMSARDKLVLYASDEVIKAYDTWVRYGDAESHDWKKDSELMDLILLAIRKDLLLGKTKLTRDHITNLNSFNRG</sequence>
<name>A0ABQ3UI33_9CHLR</name>